<comment type="caution">
    <text evidence="2">The sequence shown here is derived from an EMBL/GenBank/DDBJ whole genome shotgun (WGS) entry which is preliminary data.</text>
</comment>
<dbReference type="RefSeq" id="WP_137815215.1">
    <property type="nucleotide sequence ID" value="NZ_BJFL01000021.1"/>
</dbReference>
<feature type="transmembrane region" description="Helical" evidence="1">
    <location>
        <begin position="15"/>
        <end position="35"/>
    </location>
</feature>
<evidence type="ECO:0000313" key="3">
    <source>
        <dbReference type="Proteomes" id="UP000298860"/>
    </source>
</evidence>
<evidence type="ECO:0000313" key="2">
    <source>
        <dbReference type="EMBL" id="GDY32193.1"/>
    </source>
</evidence>
<protein>
    <recommendedName>
        <fullName evidence="4">DUF4383 domain-containing protein</fullName>
    </recommendedName>
</protein>
<evidence type="ECO:0008006" key="4">
    <source>
        <dbReference type="Google" id="ProtNLM"/>
    </source>
</evidence>
<dbReference type="EMBL" id="BJFL01000021">
    <property type="protein sequence ID" value="GDY32193.1"/>
    <property type="molecule type" value="Genomic_DNA"/>
</dbReference>
<feature type="transmembrane region" description="Helical" evidence="1">
    <location>
        <begin position="55"/>
        <end position="76"/>
    </location>
</feature>
<keyword evidence="1" id="KW-1133">Transmembrane helix</keyword>
<organism evidence="2 3">
    <name type="scientific">Gandjariella thermophila</name>
    <dbReference type="NCBI Taxonomy" id="1931992"/>
    <lineage>
        <taxon>Bacteria</taxon>
        <taxon>Bacillati</taxon>
        <taxon>Actinomycetota</taxon>
        <taxon>Actinomycetes</taxon>
        <taxon>Pseudonocardiales</taxon>
        <taxon>Pseudonocardiaceae</taxon>
        <taxon>Gandjariella</taxon>
    </lineage>
</organism>
<proteinExistence type="predicted"/>
<feature type="transmembrane region" description="Helical" evidence="1">
    <location>
        <begin position="88"/>
        <end position="109"/>
    </location>
</feature>
<reference evidence="3" key="1">
    <citation type="submission" date="2019-04" db="EMBL/GenBank/DDBJ databases">
        <title>Draft genome sequence of Pseudonocardiaceae bacterium SL3-2-4.</title>
        <authorList>
            <person name="Ningsih F."/>
            <person name="Yokota A."/>
            <person name="Sakai Y."/>
            <person name="Nanatani K."/>
            <person name="Yabe S."/>
            <person name="Oetari A."/>
            <person name="Sjamsuridzal W."/>
        </authorList>
    </citation>
    <scope>NUCLEOTIDE SEQUENCE [LARGE SCALE GENOMIC DNA]</scope>
    <source>
        <strain evidence="3">SL3-2-4</strain>
    </source>
</reference>
<sequence>MAATAHPLVHSPNRLVGGVFGAVYVLVGAVGFAITRGADLAATSGPQLIIFELNPLHNVVHVLVGGLLAGAALGAARASRVVNTLVGAVYLVVGVAGFFVAGSHLNILAVNQPDNLLHLASAALLLGVGLTR</sequence>
<keyword evidence="1" id="KW-0472">Membrane</keyword>
<name>A0A4D4JEB4_9PSEU</name>
<dbReference type="OrthoDB" id="572373at2"/>
<gene>
    <name evidence="2" type="ORF">GTS_38260</name>
</gene>
<dbReference type="Proteomes" id="UP000298860">
    <property type="component" value="Unassembled WGS sequence"/>
</dbReference>
<accession>A0A4D4JEB4</accession>
<keyword evidence="1" id="KW-0812">Transmembrane</keyword>
<dbReference type="AlphaFoldDB" id="A0A4D4JEB4"/>
<evidence type="ECO:0000256" key="1">
    <source>
        <dbReference type="SAM" id="Phobius"/>
    </source>
</evidence>
<keyword evidence="3" id="KW-1185">Reference proteome</keyword>
<dbReference type="Pfam" id="PF14325">
    <property type="entry name" value="DUF4383"/>
    <property type="match status" value="1"/>
</dbReference>